<comment type="caution">
    <text evidence="4">The sequence shown here is derived from an EMBL/GenBank/DDBJ whole genome shotgun (WGS) entry which is preliminary data.</text>
</comment>
<dbReference type="InterPro" id="IPR050109">
    <property type="entry name" value="HTH-type_TetR-like_transc_reg"/>
</dbReference>
<dbReference type="GO" id="GO:0000976">
    <property type="term" value="F:transcription cis-regulatory region binding"/>
    <property type="evidence" value="ECO:0007669"/>
    <property type="project" value="TreeGrafter"/>
</dbReference>
<protein>
    <submittedName>
        <fullName evidence="4">TetR family transcriptional regulator</fullName>
    </submittedName>
</protein>
<feature type="DNA-binding region" description="H-T-H motif" evidence="2">
    <location>
        <begin position="37"/>
        <end position="56"/>
    </location>
</feature>
<dbReference type="GO" id="GO:0003700">
    <property type="term" value="F:DNA-binding transcription factor activity"/>
    <property type="evidence" value="ECO:0007669"/>
    <property type="project" value="TreeGrafter"/>
</dbReference>
<evidence type="ECO:0000313" key="5">
    <source>
        <dbReference type="Proteomes" id="UP000655589"/>
    </source>
</evidence>
<keyword evidence="5" id="KW-1185">Reference proteome</keyword>
<evidence type="ECO:0000256" key="2">
    <source>
        <dbReference type="PROSITE-ProRule" id="PRU00335"/>
    </source>
</evidence>
<dbReference type="PRINTS" id="PR00455">
    <property type="entry name" value="HTHTETR"/>
</dbReference>
<reference evidence="4" key="2">
    <citation type="submission" date="2020-09" db="EMBL/GenBank/DDBJ databases">
        <authorList>
            <person name="Sun Q."/>
            <person name="Ohkuma M."/>
        </authorList>
    </citation>
    <scope>NUCLEOTIDE SEQUENCE</scope>
    <source>
        <strain evidence="4">JCM 3051</strain>
    </source>
</reference>
<dbReference type="Pfam" id="PF00440">
    <property type="entry name" value="TetR_N"/>
    <property type="match status" value="1"/>
</dbReference>
<evidence type="ECO:0000256" key="1">
    <source>
        <dbReference type="ARBA" id="ARBA00023125"/>
    </source>
</evidence>
<dbReference type="PANTHER" id="PTHR30055">
    <property type="entry name" value="HTH-TYPE TRANSCRIPTIONAL REGULATOR RUTR"/>
    <property type="match status" value="1"/>
</dbReference>
<sequence>MLNMRSATADDDPDLTARARIRDAAIRRFAIDGFGASVRAVAADAGVSAGLVMHHFGSKDGLRAACDEHLLATIRRLKRENVATVAAGESFFHRFAAAEENAPVVGYVLRSVQDGGELAREFVDHLVDDAVVYSREGVAVGVIVPSRDEAARARYLVLSSLGALLLETALNPPADPADLAGIVRHYLVSSYLPMLEVLTEGYLATRQVLDEYLAHQSTPRTTDPGASRA</sequence>
<name>A0A8H9GFW6_9MICO</name>
<dbReference type="InterPro" id="IPR041484">
    <property type="entry name" value="TetR_C_25"/>
</dbReference>
<keyword evidence="1 2" id="KW-0238">DNA-binding</keyword>
<reference evidence="4" key="1">
    <citation type="journal article" date="2014" name="Int. J. Syst. Evol. Microbiol.">
        <title>Complete genome sequence of Corynebacterium casei LMG S-19264T (=DSM 44701T), isolated from a smear-ripened cheese.</title>
        <authorList>
            <consortium name="US DOE Joint Genome Institute (JGI-PGF)"/>
            <person name="Walter F."/>
            <person name="Albersmeier A."/>
            <person name="Kalinowski J."/>
            <person name="Ruckert C."/>
        </authorList>
    </citation>
    <scope>NUCLEOTIDE SEQUENCE</scope>
    <source>
        <strain evidence="4">JCM 3051</strain>
    </source>
</reference>
<dbReference type="Gene3D" id="1.10.357.10">
    <property type="entry name" value="Tetracycline Repressor, domain 2"/>
    <property type="match status" value="1"/>
</dbReference>
<dbReference type="AlphaFoldDB" id="A0A8H9GFW6"/>
<accession>A0A8H9GFW6</accession>
<evidence type="ECO:0000259" key="3">
    <source>
        <dbReference type="PROSITE" id="PS50977"/>
    </source>
</evidence>
<gene>
    <name evidence="4" type="ORF">GCM10010102_14610</name>
</gene>
<evidence type="ECO:0000313" key="4">
    <source>
        <dbReference type="EMBL" id="GGM20040.1"/>
    </source>
</evidence>
<dbReference type="PANTHER" id="PTHR30055:SF146">
    <property type="entry name" value="HTH-TYPE TRANSCRIPTIONAL DUAL REGULATOR CECR"/>
    <property type="match status" value="1"/>
</dbReference>
<dbReference type="InterPro" id="IPR009057">
    <property type="entry name" value="Homeodomain-like_sf"/>
</dbReference>
<dbReference type="Pfam" id="PF17933">
    <property type="entry name" value="TetR_C_25"/>
    <property type="match status" value="1"/>
</dbReference>
<dbReference type="InterPro" id="IPR001647">
    <property type="entry name" value="HTH_TetR"/>
</dbReference>
<proteinExistence type="predicted"/>
<feature type="domain" description="HTH tetR-type" evidence="3">
    <location>
        <begin position="15"/>
        <end position="74"/>
    </location>
</feature>
<dbReference type="SUPFAM" id="SSF46689">
    <property type="entry name" value="Homeodomain-like"/>
    <property type="match status" value="1"/>
</dbReference>
<dbReference type="EMBL" id="BMPT01000004">
    <property type="protein sequence ID" value="GGM20040.1"/>
    <property type="molecule type" value="Genomic_DNA"/>
</dbReference>
<dbReference type="Proteomes" id="UP000655589">
    <property type="component" value="Unassembled WGS sequence"/>
</dbReference>
<organism evidence="4 5">
    <name type="scientific">Promicromonospora citrea</name>
    <dbReference type="NCBI Taxonomy" id="43677"/>
    <lineage>
        <taxon>Bacteria</taxon>
        <taxon>Bacillati</taxon>
        <taxon>Actinomycetota</taxon>
        <taxon>Actinomycetes</taxon>
        <taxon>Micrococcales</taxon>
        <taxon>Promicromonosporaceae</taxon>
        <taxon>Promicromonospora</taxon>
    </lineage>
</organism>
<dbReference type="PROSITE" id="PS50977">
    <property type="entry name" value="HTH_TETR_2"/>
    <property type="match status" value="1"/>
</dbReference>